<proteinExistence type="predicted"/>
<dbReference type="EMBL" id="JAEPRC010000343">
    <property type="protein sequence ID" value="KAG2199678.1"/>
    <property type="molecule type" value="Genomic_DNA"/>
</dbReference>
<sequence length="231" mass="26753">MLGPMEVYSTRSTKRTIKKFSNLIAEKTKTGIDTSNLLFKITNYNSNLIEKLEKNTGRLDMTDTYDSTDKEECIDSDNREVLHGVPGSQVELALKSYYTRLLKNASNVVENRKIKFYFCLWLDSIVYSSLYYTDKRKIWLQGWFIMSCILPADMEPGGSMDEFGDPIVGRHIDGNRYVNFDVEDIPYNVGLINYKNNNESTYKVIWLFAVFGEKLDKRTPRKLNDILDLSL</sequence>
<name>A0A8H7QXS1_9FUNG</name>
<comment type="caution">
    <text evidence="1">The sequence shown here is derived from an EMBL/GenBank/DDBJ whole genome shotgun (WGS) entry which is preliminary data.</text>
</comment>
<dbReference type="Proteomes" id="UP000650833">
    <property type="component" value="Unassembled WGS sequence"/>
</dbReference>
<keyword evidence="2" id="KW-1185">Reference proteome</keyword>
<evidence type="ECO:0000313" key="2">
    <source>
        <dbReference type="Proteomes" id="UP000650833"/>
    </source>
</evidence>
<protein>
    <submittedName>
        <fullName evidence="1">Uncharacterized protein</fullName>
    </submittedName>
</protein>
<dbReference type="OrthoDB" id="2289822at2759"/>
<gene>
    <name evidence="1" type="ORF">INT46_006303</name>
</gene>
<dbReference type="AlphaFoldDB" id="A0A8H7QXS1"/>
<evidence type="ECO:0000313" key="1">
    <source>
        <dbReference type="EMBL" id="KAG2199678.1"/>
    </source>
</evidence>
<reference evidence="1" key="1">
    <citation type="submission" date="2020-12" db="EMBL/GenBank/DDBJ databases">
        <title>Metabolic potential, ecology and presence of endohyphal bacteria is reflected in genomic diversity of Mucoromycotina.</title>
        <authorList>
            <person name="Muszewska A."/>
            <person name="Okrasinska A."/>
            <person name="Steczkiewicz K."/>
            <person name="Drgas O."/>
            <person name="Orlowska M."/>
            <person name="Perlinska-Lenart U."/>
            <person name="Aleksandrzak-Piekarczyk T."/>
            <person name="Szatraj K."/>
            <person name="Zielenkiewicz U."/>
            <person name="Pilsyk S."/>
            <person name="Malc E."/>
            <person name="Mieczkowski P."/>
            <person name="Kruszewska J.S."/>
            <person name="Biernat P."/>
            <person name="Pawlowska J."/>
        </authorList>
    </citation>
    <scope>NUCLEOTIDE SEQUENCE</scope>
    <source>
        <strain evidence="1">CBS 226.32</strain>
    </source>
</reference>
<accession>A0A8H7QXS1</accession>
<organism evidence="1 2">
    <name type="scientific">Mucor plumbeus</name>
    <dbReference type="NCBI Taxonomy" id="97098"/>
    <lineage>
        <taxon>Eukaryota</taxon>
        <taxon>Fungi</taxon>
        <taxon>Fungi incertae sedis</taxon>
        <taxon>Mucoromycota</taxon>
        <taxon>Mucoromycotina</taxon>
        <taxon>Mucoromycetes</taxon>
        <taxon>Mucorales</taxon>
        <taxon>Mucorineae</taxon>
        <taxon>Mucoraceae</taxon>
        <taxon>Mucor</taxon>
    </lineage>
</organism>